<dbReference type="PANTHER" id="PTHR42905">
    <property type="entry name" value="PHOSPHOENOLPYRUVATE CARBOXYLASE"/>
    <property type="match status" value="1"/>
</dbReference>
<accession>A0A5B0X3X6</accession>
<organism evidence="2 3">
    <name type="scientific">Pseudohalioglobus sediminis</name>
    <dbReference type="NCBI Taxonomy" id="2606449"/>
    <lineage>
        <taxon>Bacteria</taxon>
        <taxon>Pseudomonadati</taxon>
        <taxon>Pseudomonadota</taxon>
        <taxon>Gammaproteobacteria</taxon>
        <taxon>Cellvibrionales</taxon>
        <taxon>Halieaceae</taxon>
        <taxon>Pseudohalioglobus</taxon>
    </lineage>
</organism>
<evidence type="ECO:0000313" key="3">
    <source>
        <dbReference type="Proteomes" id="UP000323708"/>
    </source>
</evidence>
<dbReference type="GO" id="GO:0016833">
    <property type="term" value="F:oxo-acid-lyase activity"/>
    <property type="evidence" value="ECO:0007669"/>
    <property type="project" value="UniProtKB-ARBA"/>
</dbReference>
<dbReference type="Proteomes" id="UP000323708">
    <property type="component" value="Unassembled WGS sequence"/>
</dbReference>
<name>A0A5B0X3X6_9GAMM</name>
<gene>
    <name evidence="2" type="ORF">F0M18_06155</name>
</gene>
<keyword evidence="1" id="KW-0479">Metal-binding</keyword>
<dbReference type="InterPro" id="IPR040442">
    <property type="entry name" value="Pyrv_kinase-like_dom_sf"/>
</dbReference>
<protein>
    <submittedName>
        <fullName evidence="2">Isocitrate lyase/PEP mutase family protein</fullName>
    </submittedName>
</protein>
<dbReference type="InterPro" id="IPR039556">
    <property type="entry name" value="ICL/PEPM"/>
</dbReference>
<dbReference type="PROSITE" id="PS00161">
    <property type="entry name" value="ISOCITRATE_LYASE"/>
    <property type="match status" value="1"/>
</dbReference>
<dbReference type="EMBL" id="VTUX01000002">
    <property type="protein sequence ID" value="KAA1193415.1"/>
    <property type="molecule type" value="Genomic_DNA"/>
</dbReference>
<sequence length="302" mass="32665">MDNKTKQENSTNKHAFTLRERLATPELLPVPGIYDGLSALLVEQAGFEAAFLSGACLAFARFGRPDMGLVSASELRDTVAIIRDRIAIPLIVDIDTGFGNALNVQRTVRELERAGASAMQLEDQCAPKRCGHMAGKTVISRDEMVGKIKAALDARTSEATLLIARTDALGVNGFDEALDRAEHYLEAGADALFIEAPASVGEMRTIGERFCKRCPLVHNLVEGSNTPIESPQELAALGYRVALYPAAMLHRTTPVARQLLTHLRASGTTLALRDTMYSLDDMNHLLGAPELLAAGKYYDAGE</sequence>
<keyword evidence="2" id="KW-0456">Lyase</keyword>
<evidence type="ECO:0000256" key="1">
    <source>
        <dbReference type="ARBA" id="ARBA00022723"/>
    </source>
</evidence>
<dbReference type="AlphaFoldDB" id="A0A5B0X3X6"/>
<proteinExistence type="predicted"/>
<dbReference type="PANTHER" id="PTHR42905:SF5">
    <property type="entry name" value="CARBOXYVINYL-CARBOXYPHOSPHONATE PHOSPHORYLMUTASE, CHLOROPLASTIC"/>
    <property type="match status" value="1"/>
</dbReference>
<dbReference type="Gene3D" id="3.20.20.60">
    <property type="entry name" value="Phosphoenolpyruvate-binding domains"/>
    <property type="match status" value="1"/>
</dbReference>
<dbReference type="InterPro" id="IPR015813">
    <property type="entry name" value="Pyrv/PenolPyrv_kinase-like_dom"/>
</dbReference>
<keyword evidence="3" id="KW-1185">Reference proteome</keyword>
<dbReference type="GO" id="GO:0046872">
    <property type="term" value="F:metal ion binding"/>
    <property type="evidence" value="ECO:0007669"/>
    <property type="project" value="UniProtKB-KW"/>
</dbReference>
<dbReference type="InterPro" id="IPR018523">
    <property type="entry name" value="Isocitrate_lyase_ph_CS"/>
</dbReference>
<reference evidence="2 3" key="1">
    <citation type="submission" date="2019-09" db="EMBL/GenBank/DDBJ databases">
        <authorList>
            <person name="Chen X.-Y."/>
        </authorList>
    </citation>
    <scope>NUCLEOTIDE SEQUENCE [LARGE SCALE GENOMIC DNA]</scope>
    <source>
        <strain evidence="2 3">NY5</strain>
    </source>
</reference>
<evidence type="ECO:0000313" key="2">
    <source>
        <dbReference type="EMBL" id="KAA1193415.1"/>
    </source>
</evidence>
<dbReference type="RefSeq" id="WP_149610522.1">
    <property type="nucleotide sequence ID" value="NZ_VTUX01000002.1"/>
</dbReference>
<dbReference type="CDD" id="cd00377">
    <property type="entry name" value="ICL_PEPM"/>
    <property type="match status" value="1"/>
</dbReference>
<dbReference type="SUPFAM" id="SSF51621">
    <property type="entry name" value="Phosphoenolpyruvate/pyruvate domain"/>
    <property type="match status" value="1"/>
</dbReference>
<comment type="caution">
    <text evidence="2">The sequence shown here is derived from an EMBL/GenBank/DDBJ whole genome shotgun (WGS) entry which is preliminary data.</text>
</comment>
<dbReference type="Pfam" id="PF13714">
    <property type="entry name" value="PEP_mutase"/>
    <property type="match status" value="1"/>
</dbReference>